<feature type="transmembrane region" description="Helical" evidence="9">
    <location>
        <begin position="178"/>
        <end position="200"/>
    </location>
</feature>
<dbReference type="Gene3D" id="1.20.1740.10">
    <property type="entry name" value="Amino acid/polyamine transporter I"/>
    <property type="match status" value="1"/>
</dbReference>
<dbReference type="RefSeq" id="WP_348029073.1">
    <property type="nucleotide sequence ID" value="NZ_CP129113.1"/>
</dbReference>
<name>A0ABY9KX94_9BACI</name>
<dbReference type="PANTHER" id="PTHR30330:SF3">
    <property type="entry name" value="TRANSCRIPTIONAL REGULATOR, LRP FAMILY"/>
    <property type="match status" value="1"/>
</dbReference>
<keyword evidence="4 9" id="KW-1003">Cell membrane</keyword>
<dbReference type="PANTHER" id="PTHR30330">
    <property type="entry name" value="AGSS FAMILY TRANSPORTER, SODIUM-ALANINE"/>
    <property type="match status" value="1"/>
</dbReference>
<proteinExistence type="inferred from homology"/>
<keyword evidence="7 9" id="KW-1133">Transmembrane helix</keyword>
<reference evidence="10" key="1">
    <citation type="submission" date="2023-06" db="EMBL/GenBank/DDBJ databases">
        <title>A Treasure from Seagulls: Isolation and Description of Aciduricobacillus qingdaonensis gen. nov., sp. nov., a Rare Obligately Uric Acid-utilizing Member in the Family Bacillaceae.</title>
        <authorList>
            <person name="Liu W."/>
            <person name="Wang B."/>
        </authorList>
    </citation>
    <scope>NUCLEOTIDE SEQUENCE</scope>
    <source>
        <strain evidence="10">44XB</strain>
    </source>
</reference>
<evidence type="ECO:0000256" key="4">
    <source>
        <dbReference type="ARBA" id="ARBA00022475"/>
    </source>
</evidence>
<feature type="transmembrane region" description="Helical" evidence="9">
    <location>
        <begin position="212"/>
        <end position="232"/>
    </location>
</feature>
<evidence type="ECO:0000256" key="8">
    <source>
        <dbReference type="ARBA" id="ARBA00023136"/>
    </source>
</evidence>
<comment type="similarity">
    <text evidence="2 9">Belongs to the alanine or glycine:cation symporter (AGCS) (TC 2.A.25) family.</text>
</comment>
<feature type="transmembrane region" description="Helical" evidence="9">
    <location>
        <begin position="393"/>
        <end position="410"/>
    </location>
</feature>
<dbReference type="EMBL" id="CP129113">
    <property type="protein sequence ID" value="WLV25285.1"/>
    <property type="molecule type" value="Genomic_DNA"/>
</dbReference>
<feature type="transmembrane region" description="Helical" evidence="9">
    <location>
        <begin position="98"/>
        <end position="118"/>
    </location>
</feature>
<organism evidence="10 11">
    <name type="scientific">Aciduricibacillus chroicocephali</name>
    <dbReference type="NCBI Taxonomy" id="3054939"/>
    <lineage>
        <taxon>Bacteria</taxon>
        <taxon>Bacillati</taxon>
        <taxon>Bacillota</taxon>
        <taxon>Bacilli</taxon>
        <taxon>Bacillales</taxon>
        <taxon>Bacillaceae</taxon>
        <taxon>Aciduricibacillus</taxon>
    </lineage>
</organism>
<gene>
    <name evidence="10" type="ORF">QR721_03380</name>
</gene>
<evidence type="ECO:0000313" key="11">
    <source>
        <dbReference type="Proteomes" id="UP001180087"/>
    </source>
</evidence>
<evidence type="ECO:0000313" key="10">
    <source>
        <dbReference type="EMBL" id="WLV25285.1"/>
    </source>
</evidence>
<keyword evidence="3 9" id="KW-0813">Transport</keyword>
<evidence type="ECO:0000256" key="7">
    <source>
        <dbReference type="ARBA" id="ARBA00022989"/>
    </source>
</evidence>
<dbReference type="PROSITE" id="PS00873">
    <property type="entry name" value="NA_ALANINE_SYMP"/>
    <property type="match status" value="1"/>
</dbReference>
<keyword evidence="5 9" id="KW-0812">Transmembrane</keyword>
<evidence type="ECO:0000256" key="6">
    <source>
        <dbReference type="ARBA" id="ARBA00022847"/>
    </source>
</evidence>
<evidence type="ECO:0000256" key="3">
    <source>
        <dbReference type="ARBA" id="ARBA00022448"/>
    </source>
</evidence>
<feature type="transmembrane region" description="Helical" evidence="9">
    <location>
        <begin position="148"/>
        <end position="166"/>
    </location>
</feature>
<evidence type="ECO:0000256" key="5">
    <source>
        <dbReference type="ARBA" id="ARBA00022692"/>
    </source>
</evidence>
<feature type="transmembrane region" description="Helical" evidence="9">
    <location>
        <begin position="15"/>
        <end position="33"/>
    </location>
</feature>
<dbReference type="NCBIfam" id="TIGR00835">
    <property type="entry name" value="agcS"/>
    <property type="match status" value="1"/>
</dbReference>
<accession>A0ABY9KX94</accession>
<keyword evidence="8 9" id="KW-0472">Membrane</keyword>
<comment type="subcellular location">
    <subcellularLocation>
        <location evidence="1 9">Cell membrane</location>
        <topology evidence="1 9">Multi-pass membrane protein</topology>
    </subcellularLocation>
</comment>
<protein>
    <submittedName>
        <fullName evidence="10">Sodium:alanine symporter family protein</fullName>
    </submittedName>
</protein>
<dbReference type="InterPro" id="IPR001463">
    <property type="entry name" value="Na/Ala_symport"/>
</dbReference>
<keyword evidence="11" id="KW-1185">Reference proteome</keyword>
<evidence type="ECO:0000256" key="9">
    <source>
        <dbReference type="RuleBase" id="RU363064"/>
    </source>
</evidence>
<feature type="transmembrane region" description="Helical" evidence="9">
    <location>
        <begin position="238"/>
        <end position="262"/>
    </location>
</feature>
<keyword evidence="6 9" id="KW-0769">Symport</keyword>
<dbReference type="Pfam" id="PF01235">
    <property type="entry name" value="Na_Ala_symp"/>
    <property type="match status" value="1"/>
</dbReference>
<evidence type="ECO:0000256" key="1">
    <source>
        <dbReference type="ARBA" id="ARBA00004651"/>
    </source>
</evidence>
<dbReference type="Proteomes" id="UP001180087">
    <property type="component" value="Chromosome"/>
</dbReference>
<feature type="transmembrane region" description="Helical" evidence="9">
    <location>
        <begin position="350"/>
        <end position="373"/>
    </location>
</feature>
<feature type="transmembrane region" description="Helical" evidence="9">
    <location>
        <begin position="306"/>
        <end position="330"/>
    </location>
</feature>
<sequence length="471" mass="51945">MNAFTNAVGSLSDFTMTYIVSVLLIFTGLLYTFRLKFFQFHYFPHILKMTIGQMFKKNNKKGTITPFQAFASTLGTTAGATNIVGVALAIALGGPGALFWMWIVALLGMATKYSEIILGMKYREKNKEGEWVGGPMYYIKKGLGWKPLAWAFSFFLMLEIFASIMVQSNSITTQLKSAFNWNSIILGIVLVIIVGIIALGGIKRIGKVSDKLVPFMILTYIAATVAVIIIHFDKLPETFALIFTHAFTPISATGGFAGAAVAQGLRWGLARGLYSNEAGMGTAPFAHAAAQTDHPTKQAMWGVLSVFIDTIVICSLSGLAVLTTGAWTKVNAKESSSMVDHALSTVFGDFYGSVFVAIFLFLFVITTVLVLVFYGEKQVEYLFGLRPAKFSRFVYLAAIFIGAIGGLQLIWKFLDLLLAAITIINIVPLLLLNKEVRDITQDYINRVFKRKTKDKKTVLFYEEDEKIEAVE</sequence>
<feature type="transmembrane region" description="Helical" evidence="9">
    <location>
        <begin position="69"/>
        <end position="92"/>
    </location>
</feature>
<evidence type="ECO:0000256" key="2">
    <source>
        <dbReference type="ARBA" id="ARBA00009261"/>
    </source>
</evidence>
<dbReference type="PRINTS" id="PR00175">
    <property type="entry name" value="NAALASMPORT"/>
</dbReference>
<feature type="transmembrane region" description="Helical" evidence="9">
    <location>
        <begin position="416"/>
        <end position="432"/>
    </location>
</feature>